<sequence length="138" mass="15004">MNRINEEKTFFLTGVRTTDDLRTTAATISDDVSSSYPSRIHYYGGGDDDGASDKYSCSRVTSRDDNYDKEDEDDDTADSSNVSSATSPTNSSTEEPSGNQVLGTADRKACFMYFMVPKHVDACPKCSGTLHLGRNGCV</sequence>
<dbReference type="EMBL" id="CP136891">
    <property type="protein sequence ID" value="WOK98341.1"/>
    <property type="molecule type" value="Genomic_DNA"/>
</dbReference>
<keyword evidence="3" id="KW-1185">Reference proteome</keyword>
<dbReference type="Proteomes" id="UP001327560">
    <property type="component" value="Chromosome 2"/>
</dbReference>
<evidence type="ECO:0000313" key="3">
    <source>
        <dbReference type="Proteomes" id="UP001327560"/>
    </source>
</evidence>
<accession>A0AAQ3JY43</accession>
<feature type="compositionally biased region" description="Acidic residues" evidence="1">
    <location>
        <begin position="67"/>
        <end position="77"/>
    </location>
</feature>
<feature type="region of interest" description="Disordered" evidence="1">
    <location>
        <begin position="37"/>
        <end position="101"/>
    </location>
</feature>
<proteinExistence type="predicted"/>
<organism evidence="2 3">
    <name type="scientific">Canna indica</name>
    <name type="common">Indian-shot</name>
    <dbReference type="NCBI Taxonomy" id="4628"/>
    <lineage>
        <taxon>Eukaryota</taxon>
        <taxon>Viridiplantae</taxon>
        <taxon>Streptophyta</taxon>
        <taxon>Embryophyta</taxon>
        <taxon>Tracheophyta</taxon>
        <taxon>Spermatophyta</taxon>
        <taxon>Magnoliopsida</taxon>
        <taxon>Liliopsida</taxon>
        <taxon>Zingiberales</taxon>
        <taxon>Cannaceae</taxon>
        <taxon>Canna</taxon>
    </lineage>
</organism>
<reference evidence="2 3" key="1">
    <citation type="submission" date="2023-10" db="EMBL/GenBank/DDBJ databases">
        <title>Chromosome-scale genome assembly provides insights into flower coloration mechanisms of Canna indica.</title>
        <authorList>
            <person name="Li C."/>
        </authorList>
    </citation>
    <scope>NUCLEOTIDE SEQUENCE [LARGE SCALE GENOMIC DNA]</scope>
    <source>
        <tissue evidence="2">Flower</tissue>
    </source>
</reference>
<protein>
    <submittedName>
        <fullName evidence="2">Uncharacterized protein</fullName>
    </submittedName>
</protein>
<evidence type="ECO:0000256" key="1">
    <source>
        <dbReference type="SAM" id="MobiDB-lite"/>
    </source>
</evidence>
<name>A0AAQ3JY43_9LILI</name>
<feature type="compositionally biased region" description="Low complexity" evidence="1">
    <location>
        <begin position="78"/>
        <end position="97"/>
    </location>
</feature>
<evidence type="ECO:0000313" key="2">
    <source>
        <dbReference type="EMBL" id="WOK98341.1"/>
    </source>
</evidence>
<dbReference type="AlphaFoldDB" id="A0AAQ3JY43"/>
<gene>
    <name evidence="2" type="ORF">Cni_G07052</name>
</gene>